<keyword evidence="2" id="KW-0732">Signal</keyword>
<protein>
    <submittedName>
        <fullName evidence="3">Uncharacterized protein</fullName>
    </submittedName>
</protein>
<accession>A0A812EM48</accession>
<feature type="compositionally biased region" description="Basic and acidic residues" evidence="1">
    <location>
        <begin position="94"/>
        <end position="103"/>
    </location>
</feature>
<keyword evidence="4" id="KW-1185">Reference proteome</keyword>
<feature type="compositionally biased region" description="Polar residues" evidence="1">
    <location>
        <begin position="79"/>
        <end position="90"/>
    </location>
</feature>
<comment type="caution">
    <text evidence="3">The sequence shown here is derived from an EMBL/GenBank/DDBJ whole genome shotgun (WGS) entry which is preliminary data.</text>
</comment>
<dbReference type="EMBL" id="CAHIKZ030005448">
    <property type="protein sequence ID" value="CAE1325410.1"/>
    <property type="molecule type" value="Genomic_DNA"/>
</dbReference>
<reference evidence="3" key="1">
    <citation type="submission" date="2021-01" db="EMBL/GenBank/DDBJ databases">
        <authorList>
            <person name="Li R."/>
            <person name="Bekaert M."/>
        </authorList>
    </citation>
    <scope>NUCLEOTIDE SEQUENCE</scope>
    <source>
        <strain evidence="3">Farmed</strain>
    </source>
</reference>
<organism evidence="3 4">
    <name type="scientific">Acanthosepion pharaonis</name>
    <name type="common">Pharaoh cuttlefish</name>
    <name type="synonym">Sepia pharaonis</name>
    <dbReference type="NCBI Taxonomy" id="158019"/>
    <lineage>
        <taxon>Eukaryota</taxon>
        <taxon>Metazoa</taxon>
        <taxon>Spiralia</taxon>
        <taxon>Lophotrochozoa</taxon>
        <taxon>Mollusca</taxon>
        <taxon>Cephalopoda</taxon>
        <taxon>Coleoidea</taxon>
        <taxon>Decapodiformes</taxon>
        <taxon>Sepiida</taxon>
        <taxon>Sepiina</taxon>
        <taxon>Sepiidae</taxon>
        <taxon>Acanthosepion</taxon>
    </lineage>
</organism>
<dbReference type="OrthoDB" id="10309141at2759"/>
<feature type="region of interest" description="Disordered" evidence="1">
    <location>
        <begin position="182"/>
        <end position="215"/>
    </location>
</feature>
<evidence type="ECO:0000256" key="2">
    <source>
        <dbReference type="SAM" id="SignalP"/>
    </source>
</evidence>
<feature type="chain" id="PRO_5032795319" evidence="2">
    <location>
        <begin position="18"/>
        <end position="312"/>
    </location>
</feature>
<dbReference type="AlphaFoldDB" id="A0A812EM48"/>
<evidence type="ECO:0000313" key="4">
    <source>
        <dbReference type="Proteomes" id="UP000597762"/>
    </source>
</evidence>
<feature type="compositionally biased region" description="Basic residues" evidence="1">
    <location>
        <begin position="182"/>
        <end position="194"/>
    </location>
</feature>
<dbReference type="Proteomes" id="UP000597762">
    <property type="component" value="Unassembled WGS sequence"/>
</dbReference>
<proteinExistence type="predicted"/>
<feature type="compositionally biased region" description="Low complexity" evidence="1">
    <location>
        <begin position="116"/>
        <end position="133"/>
    </location>
</feature>
<evidence type="ECO:0000313" key="3">
    <source>
        <dbReference type="EMBL" id="CAE1325410.1"/>
    </source>
</evidence>
<sequence>MPIVLLLLAAVIFSARCQYQPGKKKKDSKREDLTMESKMILPKLTITRIQVSKKEQMVQRRSRRRTCCMNDLFPRTCSPLKSHQTSSPCMSKSSDTHHHHDNDSYNSSYRGKIQSSDDSGLSSVSSTSPTPSIEDGEEEELILTDILDDKKRIPKKRSNSAPTLVRIDSFQDRAMRLMRKRHSKLQKHRQRAHSVNRNDENSEVFEPFSPTSSNTLLVPSPTSPDIMFALTSNSNGDLSVDRLVPDTNNNNVPDHAALIENANETVILTDSNGISVFITTKELVRSFELQRQIRKRRVNKKTMSFDENLLRR</sequence>
<feature type="signal peptide" evidence="2">
    <location>
        <begin position="1"/>
        <end position="17"/>
    </location>
</feature>
<evidence type="ECO:0000256" key="1">
    <source>
        <dbReference type="SAM" id="MobiDB-lite"/>
    </source>
</evidence>
<name>A0A812EM48_ACAPH</name>
<gene>
    <name evidence="3" type="ORF">SPHA_75057</name>
</gene>
<feature type="region of interest" description="Disordered" evidence="1">
    <location>
        <begin position="79"/>
        <end position="139"/>
    </location>
</feature>